<keyword evidence="2" id="KW-0479">Metal-binding</keyword>
<feature type="domain" description="Plastocyanin-like" evidence="9">
    <location>
        <begin position="363"/>
        <end position="486"/>
    </location>
</feature>
<dbReference type="Pfam" id="PF07731">
    <property type="entry name" value="Cu-oxidase_2"/>
    <property type="match status" value="1"/>
</dbReference>
<dbReference type="SMR" id="A0A873P8T5"/>
<evidence type="ECO:0000256" key="3">
    <source>
        <dbReference type="ARBA" id="ARBA00023002"/>
    </source>
</evidence>
<feature type="signal peptide" evidence="7">
    <location>
        <begin position="1"/>
        <end position="20"/>
    </location>
</feature>
<dbReference type="InterPro" id="IPR001117">
    <property type="entry name" value="Cu-oxidase_2nd"/>
</dbReference>
<dbReference type="InterPro" id="IPR002355">
    <property type="entry name" value="Cu_oxidase_Cu_BS"/>
</dbReference>
<organism evidence="11">
    <name type="scientific">Amylostereum areolatum</name>
    <dbReference type="NCBI Taxonomy" id="103385"/>
    <lineage>
        <taxon>Eukaryota</taxon>
        <taxon>Fungi</taxon>
        <taxon>Dikarya</taxon>
        <taxon>Basidiomycota</taxon>
        <taxon>Agaricomycotina</taxon>
        <taxon>Agaricomycetes</taxon>
        <taxon>Russulales</taxon>
        <taxon>Stereaceae</taxon>
        <taxon>Amylostereum</taxon>
    </lineage>
</organism>
<keyword evidence="7" id="KW-0732">Signal</keyword>
<sequence length="509" mass="54407">MRLTQSFSVLLASLAVKVYAATVTQNLVISNVDLSPDGFERSTVLVNGVFPGPLISGNVGDRFQLNVTDSLTDTGMPVVTSIHWHGLFQNGTNEMDGASMVNQCPIIPGNSFTYDFSVPGQTGTYWYHSHQAAQYCDGLRGPLVLYDPNDPHAGLYDVDDATTVITLADWYHYLSPDAPAVANPNATLINGLGRYSGGPTTNLTVISVTAGKRYRFRLVSLSCDPNFTFSIDGHNLTIIEVDGVNAQPLVVDSLQIFAGQRYSVVLSADQTADNYWIRALPNAPLQSSFDGGMNSAILRYVGAAQTDPTTSMTSSSPMVETDLHPLVASPVPGTHAAGGADINLTLNLAFSAGSYLVNNASFAPPSVPVLLQILSGSTSATNLLPNGSVYTLEKNKVVEVTVPGGVAGAPHPFHLHGHNFWVVRSAGNSTYNWDNPIKRDVVSTGATGDQVTFRFTTDNPGPWFLHCHIDWHLIAGLAVVFAEAPTEVSESPSDAWQSLCPSYNNFIGS</sequence>
<evidence type="ECO:0000256" key="5">
    <source>
        <dbReference type="ARBA" id="ARBA00023157"/>
    </source>
</evidence>
<dbReference type="PROSITE" id="PS00080">
    <property type="entry name" value="MULTICOPPER_OXIDASE2"/>
    <property type="match status" value="1"/>
</dbReference>
<dbReference type="InterPro" id="IPR008972">
    <property type="entry name" value="Cupredoxin"/>
</dbReference>
<evidence type="ECO:0000256" key="2">
    <source>
        <dbReference type="ARBA" id="ARBA00022723"/>
    </source>
</evidence>
<dbReference type="InterPro" id="IPR011707">
    <property type="entry name" value="Cu-oxidase-like_N"/>
</dbReference>
<evidence type="ECO:0000313" key="11">
    <source>
        <dbReference type="EMBL" id="QPA20087.1"/>
    </source>
</evidence>
<evidence type="ECO:0000256" key="4">
    <source>
        <dbReference type="ARBA" id="ARBA00023008"/>
    </source>
</evidence>
<dbReference type="PANTHER" id="PTHR11709">
    <property type="entry name" value="MULTI-COPPER OXIDASE"/>
    <property type="match status" value="1"/>
</dbReference>
<reference evidence="11" key="1">
    <citation type="submission" date="2020-06" db="EMBL/GenBank/DDBJ databases">
        <title>Systematic Analysis and Functional Characterization of the Amylostereum areolatum Laccases in Lignin Degradation through Molecular Docking.</title>
        <authorList>
            <person name="Fu N."/>
            <person name="Ren L."/>
        </authorList>
    </citation>
    <scope>NUCLEOTIDE SEQUENCE</scope>
    <source>
        <strain evidence="11">HG-01</strain>
    </source>
</reference>
<dbReference type="CDD" id="cd13903">
    <property type="entry name" value="CuRO_3_Tv-LCC_like"/>
    <property type="match status" value="1"/>
</dbReference>
<dbReference type="InterPro" id="IPR033138">
    <property type="entry name" value="Cu_oxidase_CS"/>
</dbReference>
<dbReference type="AlphaFoldDB" id="A0A873P8T5"/>
<dbReference type="InterPro" id="IPR011706">
    <property type="entry name" value="Cu-oxidase_C"/>
</dbReference>
<evidence type="ECO:0000256" key="7">
    <source>
        <dbReference type="SAM" id="SignalP"/>
    </source>
</evidence>
<dbReference type="PANTHER" id="PTHR11709:SF511">
    <property type="entry name" value="LACCASE"/>
    <property type="match status" value="1"/>
</dbReference>
<dbReference type="Pfam" id="PF00394">
    <property type="entry name" value="Cu-oxidase"/>
    <property type="match status" value="1"/>
</dbReference>
<dbReference type="InterPro" id="IPR045087">
    <property type="entry name" value="Cu-oxidase_fam"/>
</dbReference>
<dbReference type="EC" id="1.10.3.2" evidence="11"/>
<feature type="chain" id="PRO_5032328659" evidence="7">
    <location>
        <begin position="21"/>
        <end position="509"/>
    </location>
</feature>
<keyword evidence="5" id="KW-1015">Disulfide bond</keyword>
<dbReference type="FunFam" id="2.60.40.420:FF:000045">
    <property type="entry name" value="Laccase 2"/>
    <property type="match status" value="1"/>
</dbReference>
<keyword evidence="4" id="KW-0186">Copper</keyword>
<name>A0A873P8T5_9AGAM</name>
<dbReference type="GO" id="GO:0005507">
    <property type="term" value="F:copper ion binding"/>
    <property type="evidence" value="ECO:0007669"/>
    <property type="project" value="InterPro"/>
</dbReference>
<feature type="domain" description="Plastocyanin-like" evidence="8">
    <location>
        <begin position="163"/>
        <end position="303"/>
    </location>
</feature>
<dbReference type="GO" id="GO:0052716">
    <property type="term" value="F:hydroquinone:oxygen oxidoreductase activity"/>
    <property type="evidence" value="ECO:0007669"/>
    <property type="project" value="UniProtKB-EC"/>
</dbReference>
<keyword evidence="6" id="KW-0325">Glycoprotein</keyword>
<protein>
    <submittedName>
        <fullName evidence="11">Laccase 4</fullName>
        <ecNumber evidence="11">1.10.3.2</ecNumber>
    </submittedName>
</protein>
<comment type="similarity">
    <text evidence="1">Belongs to the multicopper oxidase family.</text>
</comment>
<proteinExistence type="evidence at transcript level"/>
<evidence type="ECO:0000256" key="1">
    <source>
        <dbReference type="ARBA" id="ARBA00010609"/>
    </source>
</evidence>
<feature type="domain" description="Plastocyanin-like" evidence="10">
    <location>
        <begin position="31"/>
        <end position="149"/>
    </location>
</feature>
<evidence type="ECO:0000259" key="10">
    <source>
        <dbReference type="Pfam" id="PF07732"/>
    </source>
</evidence>
<dbReference type="Pfam" id="PF07732">
    <property type="entry name" value="Cu-oxidase_3"/>
    <property type="match status" value="1"/>
</dbReference>
<accession>A0A873P8T5</accession>
<evidence type="ECO:0000259" key="9">
    <source>
        <dbReference type="Pfam" id="PF07731"/>
    </source>
</evidence>
<evidence type="ECO:0000256" key="6">
    <source>
        <dbReference type="ARBA" id="ARBA00023180"/>
    </source>
</evidence>
<dbReference type="SUPFAM" id="SSF49503">
    <property type="entry name" value="Cupredoxins"/>
    <property type="match status" value="3"/>
</dbReference>
<evidence type="ECO:0000259" key="8">
    <source>
        <dbReference type="Pfam" id="PF00394"/>
    </source>
</evidence>
<dbReference type="Gene3D" id="2.60.40.420">
    <property type="entry name" value="Cupredoxins - blue copper proteins"/>
    <property type="match status" value="3"/>
</dbReference>
<dbReference type="PROSITE" id="PS00079">
    <property type="entry name" value="MULTICOPPER_OXIDASE1"/>
    <property type="match status" value="2"/>
</dbReference>
<dbReference type="EMBL" id="MT648840">
    <property type="protein sequence ID" value="QPA20087.1"/>
    <property type="molecule type" value="mRNA"/>
</dbReference>
<keyword evidence="3 11" id="KW-0560">Oxidoreductase</keyword>